<sequence>IPAINRTCQFDEPPDICLEGTAKGPLPELRDDLDEFFREVEYSPICELTDQSKDLNMDGNHNVLIKDISSSNVSPVASISSMLSTPFDNPLEPTSNSVKLFSNDYTCTLPVCGMYEDVVDDRKMSSDGYCAKNHCYQNSDSDYQTFKTADSNVLSYRRSRKRLADCTFYDLCLQPTQ</sequence>
<evidence type="ECO:0000313" key="2">
    <source>
        <dbReference type="WBParaSite" id="SMUV_0000175401-mRNA-1"/>
    </source>
</evidence>
<dbReference type="Proteomes" id="UP000046393">
    <property type="component" value="Unplaced"/>
</dbReference>
<organism evidence="1 2">
    <name type="scientific">Syphacia muris</name>
    <dbReference type="NCBI Taxonomy" id="451379"/>
    <lineage>
        <taxon>Eukaryota</taxon>
        <taxon>Metazoa</taxon>
        <taxon>Ecdysozoa</taxon>
        <taxon>Nematoda</taxon>
        <taxon>Chromadorea</taxon>
        <taxon>Rhabditida</taxon>
        <taxon>Spirurina</taxon>
        <taxon>Oxyuridomorpha</taxon>
        <taxon>Oxyuroidea</taxon>
        <taxon>Oxyuridae</taxon>
        <taxon>Syphacia</taxon>
    </lineage>
</organism>
<dbReference type="WBParaSite" id="SMUV_0000175401-mRNA-1">
    <property type="protein sequence ID" value="SMUV_0000175401-mRNA-1"/>
    <property type="gene ID" value="SMUV_0000175401"/>
</dbReference>
<proteinExistence type="predicted"/>
<reference evidence="2" key="1">
    <citation type="submission" date="2017-02" db="UniProtKB">
        <authorList>
            <consortium name="WormBaseParasite"/>
        </authorList>
    </citation>
    <scope>IDENTIFICATION</scope>
</reference>
<accession>A0A0N5AC78</accession>
<protein>
    <submittedName>
        <fullName evidence="2">SERTA domain-containing protein</fullName>
    </submittedName>
</protein>
<keyword evidence="1" id="KW-1185">Reference proteome</keyword>
<evidence type="ECO:0000313" key="1">
    <source>
        <dbReference type="Proteomes" id="UP000046393"/>
    </source>
</evidence>
<name>A0A0N5AC78_9BILA</name>
<dbReference type="AlphaFoldDB" id="A0A0N5AC78"/>